<proteinExistence type="predicted"/>
<sequence>MPQFQLQAFLQNQLTLIRYIIKWIAFVIPLGLLIGSANALFITALEEATLTRYKYPFLLFFLPLAGIFIAALYKYFGQASDKQHAEAGNNLIMDEIHKPGGGVPARMAPLVLVTTVITHLFGGSAGREGTAVQMGGSIAAAVHGLLPHFIRKHLTASDLRTLLIVGVAAGFGGVFGVPFAGAIFAIEVLAIGRLSYEAFFPALLASIASDWTVRAWGVHHTLYPQATAIVDDLSQHVELTNWLFLLKVLIAAACFGLVASLFATLTHTLSRTFSHFIKPTLLRPLIGGLIIIAFTFLLGTRDYLGLGTSSSSPDGISILSAFNSGGATPYSWLWKLLFTAITLSSGFKGGEVTPLFFIGACLGNTLAWLLGAPVEVFAALGLIGVFAGATNTPIACTIMGIELFGARYLPPLALTTITAYLFSGHASIYSSQRLHTPKHTTHIPSNTPIRDLPKHIKPKNKRKPKN</sequence>
<reference evidence="7 8" key="1">
    <citation type="submission" date="2019-02" db="EMBL/GenBank/DDBJ databases">
        <title>Deep-cultivation of Planctomycetes and their phenomic and genomic characterization uncovers novel biology.</title>
        <authorList>
            <person name="Wiegand S."/>
            <person name="Jogler M."/>
            <person name="Boedeker C."/>
            <person name="Pinto D."/>
            <person name="Vollmers J."/>
            <person name="Rivas-Marin E."/>
            <person name="Kohn T."/>
            <person name="Peeters S.H."/>
            <person name="Heuer A."/>
            <person name="Rast P."/>
            <person name="Oberbeckmann S."/>
            <person name="Bunk B."/>
            <person name="Jeske O."/>
            <person name="Meyerdierks A."/>
            <person name="Storesund J.E."/>
            <person name="Kallscheuer N."/>
            <person name="Luecker S."/>
            <person name="Lage O.M."/>
            <person name="Pohl T."/>
            <person name="Merkel B.J."/>
            <person name="Hornburger P."/>
            <person name="Mueller R.-W."/>
            <person name="Bruemmer F."/>
            <person name="Labrenz M."/>
            <person name="Spormann A.M."/>
            <person name="Op den Camp H."/>
            <person name="Overmann J."/>
            <person name="Amann R."/>
            <person name="Jetten M.S.M."/>
            <person name="Mascher T."/>
            <person name="Medema M.H."/>
            <person name="Devos D.P."/>
            <person name="Kaster A.-K."/>
            <person name="Ovreas L."/>
            <person name="Rohde M."/>
            <person name="Galperin M.Y."/>
            <person name="Jogler C."/>
        </authorList>
    </citation>
    <scope>NUCLEOTIDE SEQUENCE [LARGE SCALE GENOMIC DNA]</scope>
    <source>
        <strain evidence="7 8">KS4</strain>
    </source>
</reference>
<feature type="transmembrane region" description="Helical" evidence="6">
    <location>
        <begin position="20"/>
        <end position="45"/>
    </location>
</feature>
<dbReference type="Gene3D" id="1.10.3080.10">
    <property type="entry name" value="Clc chloride channel"/>
    <property type="match status" value="1"/>
</dbReference>
<dbReference type="GO" id="GO:0016020">
    <property type="term" value="C:membrane"/>
    <property type="evidence" value="ECO:0007669"/>
    <property type="project" value="UniProtKB-SubCell"/>
</dbReference>
<feature type="transmembrane region" description="Helical" evidence="6">
    <location>
        <begin position="162"/>
        <end position="186"/>
    </location>
</feature>
<evidence type="ECO:0000313" key="7">
    <source>
        <dbReference type="EMBL" id="QDU33828.1"/>
    </source>
</evidence>
<dbReference type="PANTHER" id="PTHR43427">
    <property type="entry name" value="CHLORIDE CHANNEL PROTEIN CLC-E"/>
    <property type="match status" value="1"/>
</dbReference>
<evidence type="ECO:0000256" key="1">
    <source>
        <dbReference type="ARBA" id="ARBA00004141"/>
    </source>
</evidence>
<dbReference type="PANTHER" id="PTHR43427:SF12">
    <property type="entry name" value="CHLORIDE TRANSPORTER"/>
    <property type="match status" value="1"/>
</dbReference>
<feature type="transmembrane region" description="Helical" evidence="6">
    <location>
        <begin position="408"/>
        <end position="429"/>
    </location>
</feature>
<keyword evidence="2 6" id="KW-0812">Transmembrane</keyword>
<keyword evidence="8" id="KW-1185">Reference proteome</keyword>
<evidence type="ECO:0000313" key="8">
    <source>
        <dbReference type="Proteomes" id="UP000317369"/>
    </source>
</evidence>
<accession>A0A517YUD5</accession>
<dbReference type="AlphaFoldDB" id="A0A517YUD5"/>
<evidence type="ECO:0000256" key="3">
    <source>
        <dbReference type="ARBA" id="ARBA00022989"/>
    </source>
</evidence>
<dbReference type="InterPro" id="IPR014743">
    <property type="entry name" value="Cl-channel_core"/>
</dbReference>
<feature type="transmembrane region" description="Helical" evidence="6">
    <location>
        <begin position="242"/>
        <end position="269"/>
    </location>
</feature>
<dbReference type="KEGG" id="pcor:KS4_18860"/>
<dbReference type="PRINTS" id="PR00762">
    <property type="entry name" value="CLCHANNEL"/>
</dbReference>
<dbReference type="CDD" id="cd03682">
    <property type="entry name" value="ClC_sycA_like"/>
    <property type="match status" value="1"/>
</dbReference>
<feature type="region of interest" description="Disordered" evidence="5">
    <location>
        <begin position="435"/>
        <end position="466"/>
    </location>
</feature>
<feature type="transmembrane region" description="Helical" evidence="6">
    <location>
        <begin position="281"/>
        <end position="298"/>
    </location>
</feature>
<evidence type="ECO:0000256" key="6">
    <source>
        <dbReference type="SAM" id="Phobius"/>
    </source>
</evidence>
<dbReference type="InterPro" id="IPR050368">
    <property type="entry name" value="ClC-type_chloride_channel"/>
</dbReference>
<keyword evidence="3 6" id="KW-1133">Transmembrane helix</keyword>
<evidence type="ECO:0000256" key="5">
    <source>
        <dbReference type="SAM" id="MobiDB-lite"/>
    </source>
</evidence>
<feature type="transmembrane region" description="Helical" evidence="6">
    <location>
        <begin position="57"/>
        <end position="76"/>
    </location>
</feature>
<dbReference type="RefSeq" id="WP_145077186.1">
    <property type="nucleotide sequence ID" value="NZ_CP036425.1"/>
</dbReference>
<comment type="subcellular location">
    <subcellularLocation>
        <location evidence="1">Membrane</location>
        <topology evidence="1">Multi-pass membrane protein</topology>
    </subcellularLocation>
</comment>
<dbReference type="Proteomes" id="UP000317369">
    <property type="component" value="Chromosome"/>
</dbReference>
<protein>
    <submittedName>
        <fullName evidence="7">H(+)/Cl(-) exchange transporter ClcA</fullName>
    </submittedName>
</protein>
<dbReference type="InterPro" id="IPR001807">
    <property type="entry name" value="ClC"/>
</dbReference>
<dbReference type="SUPFAM" id="SSF81340">
    <property type="entry name" value="Clc chloride channel"/>
    <property type="match status" value="1"/>
</dbReference>
<evidence type="ECO:0000256" key="4">
    <source>
        <dbReference type="ARBA" id="ARBA00023136"/>
    </source>
</evidence>
<keyword evidence="4 6" id="KW-0472">Membrane</keyword>
<dbReference type="Pfam" id="PF00654">
    <property type="entry name" value="Voltage_CLC"/>
    <property type="match status" value="1"/>
</dbReference>
<name>A0A517YUD5_9BACT</name>
<feature type="compositionally biased region" description="Basic residues" evidence="5">
    <location>
        <begin position="455"/>
        <end position="466"/>
    </location>
</feature>
<dbReference type="GO" id="GO:0015108">
    <property type="term" value="F:chloride transmembrane transporter activity"/>
    <property type="evidence" value="ECO:0007669"/>
    <property type="project" value="InterPro"/>
</dbReference>
<organism evidence="7 8">
    <name type="scientific">Poriferisphaera corsica</name>
    <dbReference type="NCBI Taxonomy" id="2528020"/>
    <lineage>
        <taxon>Bacteria</taxon>
        <taxon>Pseudomonadati</taxon>
        <taxon>Planctomycetota</taxon>
        <taxon>Phycisphaerae</taxon>
        <taxon>Phycisphaerales</taxon>
        <taxon>Phycisphaeraceae</taxon>
        <taxon>Poriferisphaera</taxon>
    </lineage>
</organism>
<gene>
    <name evidence="7" type="primary">clcA_1</name>
    <name evidence="7" type="ORF">KS4_18860</name>
</gene>
<dbReference type="OrthoDB" id="9767361at2"/>
<feature type="transmembrane region" description="Helical" evidence="6">
    <location>
        <begin position="376"/>
        <end position="401"/>
    </location>
</feature>
<evidence type="ECO:0000256" key="2">
    <source>
        <dbReference type="ARBA" id="ARBA00022692"/>
    </source>
</evidence>
<dbReference type="EMBL" id="CP036425">
    <property type="protein sequence ID" value="QDU33828.1"/>
    <property type="molecule type" value="Genomic_DNA"/>
</dbReference>